<sequence>MVIVNNNNIAQHFRPDELKFIEQVQSWLKVALDEYRPVLSQFLNPRQQRIATTVVNREATVNHRYYGGQNAEMQRLLIYPSYYEPEVADFEISLLQIDYPTKFAILKHNQILGSLMGLGLTRNTFGDVVNAGDTWQFFVNKDMASYVITNLTKIDKIKIHLHPVALSLAVRNEDEWENTTITVSSLRLDVLISETFNLSRSRVKQMVEAGNVKLNWAEIFKPDYSITLDDWISVRHFGRIRLVEVLGTTKKEKLRVNINKIENSKK</sequence>
<dbReference type="InterPro" id="IPR036986">
    <property type="entry name" value="S4_RNA-bd_sf"/>
</dbReference>
<dbReference type="Pfam" id="PF01479">
    <property type="entry name" value="S4"/>
    <property type="match status" value="1"/>
</dbReference>
<dbReference type="Proteomes" id="UP001057481">
    <property type="component" value="Unassembled WGS sequence"/>
</dbReference>
<dbReference type="PROSITE" id="PS50889">
    <property type="entry name" value="S4"/>
    <property type="match status" value="1"/>
</dbReference>
<evidence type="ECO:0000313" key="3">
    <source>
        <dbReference type="EMBL" id="MCM2437583.1"/>
    </source>
</evidence>
<dbReference type="CDD" id="cd00165">
    <property type="entry name" value="S4"/>
    <property type="match status" value="1"/>
</dbReference>
<dbReference type="PANTHER" id="PTHR13633">
    <property type="entry name" value="MITOCHONDRIAL TRANSCRIPTION RESCUE FACTOR 1"/>
    <property type="match status" value="1"/>
</dbReference>
<dbReference type="PANTHER" id="PTHR13633:SF3">
    <property type="entry name" value="MITOCHONDRIAL TRANSCRIPTION RESCUE FACTOR 1"/>
    <property type="match status" value="1"/>
</dbReference>
<dbReference type="Gene3D" id="3.30.1370.160">
    <property type="match status" value="1"/>
</dbReference>
<evidence type="ECO:0000259" key="2">
    <source>
        <dbReference type="SMART" id="SM00363"/>
    </source>
</evidence>
<dbReference type="InterPro" id="IPR012677">
    <property type="entry name" value="Nucleotide-bd_a/b_plait_sf"/>
</dbReference>
<evidence type="ECO:0000313" key="4">
    <source>
        <dbReference type="Proteomes" id="UP001057481"/>
    </source>
</evidence>
<dbReference type="Pfam" id="PF17774">
    <property type="entry name" value="YlmH_RBD"/>
    <property type="match status" value="1"/>
</dbReference>
<protein>
    <submittedName>
        <fullName evidence="3">RNA-binding protein</fullName>
    </submittedName>
</protein>
<keyword evidence="1" id="KW-0694">RNA-binding</keyword>
<name>A0ABT0VIC2_9LACO</name>
<dbReference type="SUPFAM" id="SSF55174">
    <property type="entry name" value="Alpha-L RNA-binding motif"/>
    <property type="match status" value="1"/>
</dbReference>
<dbReference type="SMART" id="SM00363">
    <property type="entry name" value="S4"/>
    <property type="match status" value="1"/>
</dbReference>
<dbReference type="EMBL" id="JAGMVS010000065">
    <property type="protein sequence ID" value="MCM2437583.1"/>
    <property type="molecule type" value="Genomic_DNA"/>
</dbReference>
<dbReference type="InterPro" id="IPR040591">
    <property type="entry name" value="RqcP2_RBD"/>
</dbReference>
<dbReference type="Gene3D" id="3.30.70.330">
    <property type="match status" value="1"/>
</dbReference>
<dbReference type="InterPro" id="IPR002942">
    <property type="entry name" value="S4_RNA-bd"/>
</dbReference>
<gene>
    <name evidence="3" type="ORF">KAK10_06645</name>
</gene>
<dbReference type="Gene3D" id="3.10.290.10">
    <property type="entry name" value="RNA-binding S4 domain"/>
    <property type="match status" value="1"/>
</dbReference>
<proteinExistence type="predicted"/>
<feature type="domain" description="RNA-binding S4" evidence="2">
    <location>
        <begin position="186"/>
        <end position="248"/>
    </location>
</feature>
<reference evidence="3" key="1">
    <citation type="submission" date="2021-04" db="EMBL/GenBank/DDBJ databases">
        <title>Taxonomic assessment of Weissella genus.</title>
        <authorList>
            <person name="Fanelli F."/>
            <person name="Chieffi D."/>
            <person name="Dell'Aquila A."/>
            <person name="Gyu-Sung C."/>
            <person name="Franz C.M.A.P."/>
            <person name="Fusco V."/>
        </authorList>
    </citation>
    <scope>NUCLEOTIDE SEQUENCE</scope>
    <source>
        <strain evidence="3">LMG 25373</strain>
    </source>
</reference>
<accession>A0ABT0VIC2</accession>
<keyword evidence="4" id="KW-1185">Reference proteome</keyword>
<organism evidence="3 4">
    <name type="scientific">Periweissella beninensis</name>
    <dbReference type="NCBI Taxonomy" id="504936"/>
    <lineage>
        <taxon>Bacteria</taxon>
        <taxon>Bacillati</taxon>
        <taxon>Bacillota</taxon>
        <taxon>Bacilli</taxon>
        <taxon>Lactobacillales</taxon>
        <taxon>Lactobacillaceae</taxon>
        <taxon>Periweissella</taxon>
    </lineage>
</organism>
<evidence type="ECO:0000256" key="1">
    <source>
        <dbReference type="PROSITE-ProRule" id="PRU00182"/>
    </source>
</evidence>
<comment type="caution">
    <text evidence="3">The sequence shown here is derived from an EMBL/GenBank/DDBJ whole genome shotgun (WGS) entry which is preliminary data.</text>
</comment>